<accession>A0AAV4SG90</accession>
<reference evidence="2 3" key="1">
    <citation type="submission" date="2021-06" db="EMBL/GenBank/DDBJ databases">
        <title>Caerostris extrusa draft genome.</title>
        <authorList>
            <person name="Kono N."/>
            <person name="Arakawa K."/>
        </authorList>
    </citation>
    <scope>NUCLEOTIDE SEQUENCE [LARGE SCALE GENOMIC DNA]</scope>
</reference>
<protein>
    <submittedName>
        <fullName evidence="2">Uncharacterized protein</fullName>
    </submittedName>
</protein>
<dbReference type="Proteomes" id="UP001054945">
    <property type="component" value="Unassembled WGS sequence"/>
</dbReference>
<dbReference type="AlphaFoldDB" id="A0AAV4SG90"/>
<organism evidence="2 3">
    <name type="scientific">Caerostris extrusa</name>
    <name type="common">Bark spider</name>
    <name type="synonym">Caerostris bankana</name>
    <dbReference type="NCBI Taxonomy" id="172846"/>
    <lineage>
        <taxon>Eukaryota</taxon>
        <taxon>Metazoa</taxon>
        <taxon>Ecdysozoa</taxon>
        <taxon>Arthropoda</taxon>
        <taxon>Chelicerata</taxon>
        <taxon>Arachnida</taxon>
        <taxon>Araneae</taxon>
        <taxon>Araneomorphae</taxon>
        <taxon>Entelegynae</taxon>
        <taxon>Araneoidea</taxon>
        <taxon>Araneidae</taxon>
        <taxon>Caerostris</taxon>
    </lineage>
</organism>
<keyword evidence="3" id="KW-1185">Reference proteome</keyword>
<feature type="compositionally biased region" description="Basic and acidic residues" evidence="1">
    <location>
        <begin position="29"/>
        <end position="38"/>
    </location>
</feature>
<proteinExistence type="predicted"/>
<dbReference type="EMBL" id="BPLR01009638">
    <property type="protein sequence ID" value="GIY33418.1"/>
    <property type="molecule type" value="Genomic_DNA"/>
</dbReference>
<evidence type="ECO:0000313" key="3">
    <source>
        <dbReference type="Proteomes" id="UP001054945"/>
    </source>
</evidence>
<name>A0AAV4SG90_CAEEX</name>
<feature type="region of interest" description="Disordered" evidence="1">
    <location>
        <begin position="25"/>
        <end position="44"/>
    </location>
</feature>
<comment type="caution">
    <text evidence="2">The sequence shown here is derived from an EMBL/GenBank/DDBJ whole genome shotgun (WGS) entry which is preliminary data.</text>
</comment>
<evidence type="ECO:0000313" key="2">
    <source>
        <dbReference type="EMBL" id="GIY33418.1"/>
    </source>
</evidence>
<gene>
    <name evidence="2" type="ORF">CEXT_680411</name>
</gene>
<evidence type="ECO:0000256" key="1">
    <source>
        <dbReference type="SAM" id="MobiDB-lite"/>
    </source>
</evidence>
<sequence>MKISVLKKWKPMHRYFTQHRLIEPNVINPEKRQEDSRPRRSLPLPTGCPCGDLLLPPESAAPLWRTGAAPPPFVSPGVMNEGFRSPGVSNL</sequence>